<dbReference type="Pfam" id="PF04248">
    <property type="entry name" value="NTP_transf_9"/>
    <property type="match status" value="1"/>
</dbReference>
<gene>
    <name evidence="2" type="ORF">RMCB_5064</name>
</gene>
<name>A0A100W3J8_9MYCO</name>
<evidence type="ECO:0000313" key="3">
    <source>
        <dbReference type="Proteomes" id="UP000069620"/>
    </source>
</evidence>
<dbReference type="Proteomes" id="UP000069620">
    <property type="component" value="Unassembled WGS sequence"/>
</dbReference>
<protein>
    <recommendedName>
        <fullName evidence="1">DUF427 domain-containing protein</fullName>
    </recommendedName>
</protein>
<feature type="domain" description="DUF427" evidence="1">
    <location>
        <begin position="157"/>
        <end position="244"/>
    </location>
</feature>
<sequence>MAAKVSDLLAERLNSLRYQPTAKRIRACIGGEPVADTCEAVLVWEPRRVVPTYAVPRTALTAGLVPAGAAGNDDEIPGFLDPSVPFTTHSCPGITYDVIAGEETGAGAAYQPDDPELADYVILDFAAFEWREEDEPIVAHPRDPFHRIDILRSSRHIRIELDGRLLAESDHPTLLFETLLPTRFYLPRHDVTAPLTDSNTISFCAYKGRASYYSLADGPADVAWRYHDPLQDAGPVRGLICFFDERVDVTLDGVPCDRPITPWSNR</sequence>
<dbReference type="PANTHER" id="PTHR34310">
    <property type="entry name" value="DUF427 DOMAIN PROTEIN (AFU_ORTHOLOGUE AFUA_3G02220)"/>
    <property type="match status" value="1"/>
</dbReference>
<evidence type="ECO:0000313" key="2">
    <source>
        <dbReference type="EMBL" id="GAS90968.1"/>
    </source>
</evidence>
<dbReference type="RefSeq" id="WP_062831011.1">
    <property type="nucleotide sequence ID" value="NZ_BCSX01000044.1"/>
</dbReference>
<comment type="caution">
    <text evidence="2">The sequence shown here is derived from an EMBL/GenBank/DDBJ whole genome shotgun (WGS) entry which is preliminary data.</text>
</comment>
<reference evidence="3" key="1">
    <citation type="journal article" date="2016" name="Genome Announc.">
        <title>Draft Genome Sequences of Five Rapidly Growing Mycobacterium Species, M. thermoresistibile, M. fortuitum subsp. acetamidolyticum, M. canariasense, M. brisbanense, and M. novocastrense.</title>
        <authorList>
            <person name="Katahira K."/>
            <person name="Ogura Y."/>
            <person name="Gotoh Y."/>
            <person name="Hayashi T."/>
        </authorList>
    </citation>
    <scope>NUCLEOTIDE SEQUENCE [LARGE SCALE GENOMIC DNA]</scope>
    <source>
        <strain evidence="3">JCM15654</strain>
    </source>
</reference>
<accession>A0A100W3J8</accession>
<reference evidence="3" key="2">
    <citation type="submission" date="2016-02" db="EMBL/GenBank/DDBJ databases">
        <title>Draft genome sequence of five rapidly growing Mycobacterium species.</title>
        <authorList>
            <person name="Katahira K."/>
            <person name="Gotou Y."/>
            <person name="Iida K."/>
            <person name="Ogura Y."/>
            <person name="Hayashi T."/>
        </authorList>
    </citation>
    <scope>NUCLEOTIDE SEQUENCE [LARGE SCALE GENOMIC DNA]</scope>
    <source>
        <strain evidence="3">JCM15654</strain>
    </source>
</reference>
<organism evidence="2 3">
    <name type="scientific">Mycolicibacterium brisbanense</name>
    <dbReference type="NCBI Taxonomy" id="146020"/>
    <lineage>
        <taxon>Bacteria</taxon>
        <taxon>Bacillati</taxon>
        <taxon>Actinomycetota</taxon>
        <taxon>Actinomycetes</taxon>
        <taxon>Mycobacteriales</taxon>
        <taxon>Mycobacteriaceae</taxon>
        <taxon>Mycolicibacterium</taxon>
    </lineage>
</organism>
<dbReference type="EMBL" id="BCSX01000044">
    <property type="protein sequence ID" value="GAS90968.1"/>
    <property type="molecule type" value="Genomic_DNA"/>
</dbReference>
<dbReference type="InterPro" id="IPR038694">
    <property type="entry name" value="DUF427_sf"/>
</dbReference>
<dbReference type="InterPro" id="IPR007361">
    <property type="entry name" value="DUF427"/>
</dbReference>
<dbReference type="PANTHER" id="PTHR34310:SF9">
    <property type="entry name" value="BLR5716 PROTEIN"/>
    <property type="match status" value="1"/>
</dbReference>
<keyword evidence="3" id="KW-1185">Reference proteome</keyword>
<dbReference type="Gene3D" id="2.170.150.40">
    <property type="entry name" value="Domain of unknown function (DUF427)"/>
    <property type="match status" value="2"/>
</dbReference>
<dbReference type="STRING" id="146020.RMCB_5064"/>
<proteinExistence type="predicted"/>
<dbReference type="AlphaFoldDB" id="A0A100W3J8"/>
<evidence type="ECO:0000259" key="1">
    <source>
        <dbReference type="Pfam" id="PF04248"/>
    </source>
</evidence>